<organism evidence="1 2">
    <name type="scientific">Phytophthora megakarya</name>
    <dbReference type="NCBI Taxonomy" id="4795"/>
    <lineage>
        <taxon>Eukaryota</taxon>
        <taxon>Sar</taxon>
        <taxon>Stramenopiles</taxon>
        <taxon>Oomycota</taxon>
        <taxon>Peronosporomycetes</taxon>
        <taxon>Peronosporales</taxon>
        <taxon>Peronosporaceae</taxon>
        <taxon>Phytophthora</taxon>
    </lineage>
</organism>
<gene>
    <name evidence="1" type="ORF">PHMEG_00028433</name>
</gene>
<dbReference type="AlphaFoldDB" id="A0A225V6I2"/>
<evidence type="ECO:0000313" key="2">
    <source>
        <dbReference type="Proteomes" id="UP000198211"/>
    </source>
</evidence>
<keyword evidence="2" id="KW-1185">Reference proteome</keyword>
<sequence>MAIYGHSEFSVYANPDVSGDGTTVLYDFYATFNQGKHTHNYTSVDGIAYLQTTSRTGGTDTQCLQSDFDDFPPINAIIAGINEATLVTSISTASIECESGNLFQVSASSIEFTLCATSQSKFKLYGSEMDIVVEYLSDRVDIKTPRLSIGEDMCEAEMEPISISSLGKSLLTGSPIVEKESRGLPVKLNISILSDGGQCSCKSTPRPCIFIHGLGVKDEVPGLETSLPYWGTIISKHAPCCTSIKYAHLNTVSYSWLNGTQQQQVCDRALAVSNSSTNGTIKDTIVVTHSMGSLMLAGGIATKRCALDPSSTWISTAAPMLGSMGSDYAQEVCGGDKNVLAEKVAEFKEQCPVQKATKSLAYKGGVHSDERLDMAYSIAQQVYRKHVYAVMCSESYSGVLSSYQAKFWILGKMIPHKSSKNDGTVEFHSCAKGLNVADFGDTYKSRFYRTHLNHYDMQFRGGDAFWSKSKKPVKWFECLL</sequence>
<evidence type="ECO:0000313" key="1">
    <source>
        <dbReference type="EMBL" id="OWZ00387.1"/>
    </source>
</evidence>
<dbReference type="InterPro" id="IPR029058">
    <property type="entry name" value="AB_hydrolase_fold"/>
</dbReference>
<dbReference type="PANTHER" id="PTHR22538">
    <property type="entry name" value="CILIA- AND FLAGELLA-ASSOCIATED PROTEIN 74"/>
    <property type="match status" value="1"/>
</dbReference>
<comment type="caution">
    <text evidence="1">The sequence shown here is derived from an EMBL/GenBank/DDBJ whole genome shotgun (WGS) entry which is preliminary data.</text>
</comment>
<dbReference type="Proteomes" id="UP000198211">
    <property type="component" value="Unassembled WGS sequence"/>
</dbReference>
<dbReference type="EMBL" id="NBNE01007652">
    <property type="protein sequence ID" value="OWZ00387.1"/>
    <property type="molecule type" value="Genomic_DNA"/>
</dbReference>
<protein>
    <submittedName>
        <fullName evidence="1">Uncharacterized protein</fullName>
    </submittedName>
</protein>
<dbReference type="PANTHER" id="PTHR22538:SF1">
    <property type="entry name" value="VWFD DOMAIN-CONTAINING PROTEIN"/>
    <property type="match status" value="1"/>
</dbReference>
<dbReference type="OrthoDB" id="95392at2759"/>
<accession>A0A225V6I2</accession>
<proteinExistence type="predicted"/>
<reference evidence="2" key="1">
    <citation type="submission" date="2017-03" db="EMBL/GenBank/DDBJ databases">
        <title>Phytopthora megakarya and P. palmivora, two closely related causual agents of cacao black pod achieved similar genome size and gene model numbers by different mechanisms.</title>
        <authorList>
            <person name="Ali S."/>
            <person name="Shao J."/>
            <person name="Larry D.J."/>
            <person name="Kronmiller B."/>
            <person name="Shen D."/>
            <person name="Strem M.D."/>
            <person name="Melnick R.L."/>
            <person name="Guiltinan M.J."/>
            <person name="Tyler B.M."/>
            <person name="Meinhardt L.W."/>
            <person name="Bailey B.A."/>
        </authorList>
    </citation>
    <scope>NUCLEOTIDE SEQUENCE [LARGE SCALE GENOMIC DNA]</scope>
    <source>
        <strain evidence="2">zdho120</strain>
    </source>
</reference>
<dbReference type="Gene3D" id="3.40.50.1820">
    <property type="entry name" value="alpha/beta hydrolase"/>
    <property type="match status" value="1"/>
</dbReference>
<name>A0A225V6I2_9STRA</name>